<reference evidence="1" key="1">
    <citation type="journal article" date="2014" name="Front. Microbiol.">
        <title>High frequency of phylogenetically diverse reductive dehalogenase-homologous genes in deep subseafloor sedimentary metagenomes.</title>
        <authorList>
            <person name="Kawai M."/>
            <person name="Futagami T."/>
            <person name="Toyoda A."/>
            <person name="Takaki Y."/>
            <person name="Nishi S."/>
            <person name="Hori S."/>
            <person name="Arai W."/>
            <person name="Tsubouchi T."/>
            <person name="Morono Y."/>
            <person name="Uchiyama I."/>
            <person name="Ito T."/>
            <person name="Fujiyama A."/>
            <person name="Inagaki F."/>
            <person name="Takami H."/>
        </authorList>
    </citation>
    <scope>NUCLEOTIDE SEQUENCE</scope>
    <source>
        <strain evidence="1">Expedition CK06-06</strain>
    </source>
</reference>
<feature type="non-terminal residue" evidence="1">
    <location>
        <position position="1"/>
    </location>
</feature>
<dbReference type="AlphaFoldDB" id="X1JMH9"/>
<accession>X1JMH9</accession>
<proteinExistence type="predicted"/>
<organism evidence="1">
    <name type="scientific">marine sediment metagenome</name>
    <dbReference type="NCBI Taxonomy" id="412755"/>
    <lineage>
        <taxon>unclassified sequences</taxon>
        <taxon>metagenomes</taxon>
        <taxon>ecological metagenomes</taxon>
    </lineage>
</organism>
<protein>
    <submittedName>
        <fullName evidence="1">Uncharacterized protein</fullName>
    </submittedName>
</protein>
<evidence type="ECO:0000313" key="1">
    <source>
        <dbReference type="EMBL" id="GAH70963.1"/>
    </source>
</evidence>
<dbReference type="EMBL" id="BARU01027148">
    <property type="protein sequence ID" value="GAH70963.1"/>
    <property type="molecule type" value="Genomic_DNA"/>
</dbReference>
<gene>
    <name evidence="1" type="ORF">S03H2_43510</name>
</gene>
<sequence>ETTGRRIGTAGDVYALYDNKGRILMAGLGEQYDVKDKREAKKLLKKLERRDNLMISISIQEFEAE</sequence>
<comment type="caution">
    <text evidence="1">The sequence shown here is derived from an EMBL/GenBank/DDBJ whole genome shotgun (WGS) entry which is preliminary data.</text>
</comment>
<name>X1JMH9_9ZZZZ</name>